<evidence type="ECO:0000313" key="2">
    <source>
        <dbReference type="Proteomes" id="UP001492380"/>
    </source>
</evidence>
<keyword evidence="2" id="KW-1185">Reference proteome</keyword>
<reference evidence="1 2" key="1">
    <citation type="submission" date="2024-04" db="EMBL/GenBank/DDBJ databases">
        <title>Phyllosticta paracitricarpa is synonymous to the EU quarantine fungus P. citricarpa based on phylogenomic analyses.</title>
        <authorList>
            <consortium name="Lawrence Berkeley National Laboratory"/>
            <person name="Van Ingen-Buijs V.A."/>
            <person name="Van Westerhoven A.C."/>
            <person name="Haridas S."/>
            <person name="Skiadas P."/>
            <person name="Martin F."/>
            <person name="Groenewald J.Z."/>
            <person name="Crous P.W."/>
            <person name="Seidl M.F."/>
        </authorList>
    </citation>
    <scope>NUCLEOTIDE SEQUENCE [LARGE SCALE GENOMIC DNA]</scope>
    <source>
        <strain evidence="1 2">CBS 123374</strain>
    </source>
</reference>
<proteinExistence type="predicted"/>
<dbReference type="EMBL" id="JBBWRZ010000010">
    <property type="protein sequence ID" value="KAK8227504.1"/>
    <property type="molecule type" value="Genomic_DNA"/>
</dbReference>
<accession>A0ABR1YGR7</accession>
<protein>
    <submittedName>
        <fullName evidence="1">Uncharacterized protein</fullName>
    </submittedName>
</protein>
<dbReference type="Proteomes" id="UP001492380">
    <property type="component" value="Unassembled WGS sequence"/>
</dbReference>
<evidence type="ECO:0000313" key="1">
    <source>
        <dbReference type="EMBL" id="KAK8227504.1"/>
    </source>
</evidence>
<comment type="caution">
    <text evidence="1">The sequence shown here is derived from an EMBL/GenBank/DDBJ whole genome shotgun (WGS) entry which is preliminary data.</text>
</comment>
<organism evidence="1 2">
    <name type="scientific">Phyllosticta capitalensis</name>
    <dbReference type="NCBI Taxonomy" id="121624"/>
    <lineage>
        <taxon>Eukaryota</taxon>
        <taxon>Fungi</taxon>
        <taxon>Dikarya</taxon>
        <taxon>Ascomycota</taxon>
        <taxon>Pezizomycotina</taxon>
        <taxon>Dothideomycetes</taxon>
        <taxon>Dothideomycetes incertae sedis</taxon>
        <taxon>Botryosphaeriales</taxon>
        <taxon>Phyllostictaceae</taxon>
        <taxon>Phyllosticta</taxon>
    </lineage>
</organism>
<gene>
    <name evidence="1" type="ORF">HDK90DRAFT_495278</name>
</gene>
<name>A0ABR1YGR7_9PEZI</name>
<sequence>MDRGEWRGQRWCRRRFLCLGFSVSWSKSMIVTCWVRFSDHQGAAPALRLQRRGCLSSVVDGLQSLTPSMGVSLFRSRRWRPRWTASGMSLSVPSRRSRGPQPDSLRLMRFLLVVWVVVSENEQWWYFRGLSCGVRR</sequence>